<proteinExistence type="predicted"/>
<protein>
    <submittedName>
        <fullName evidence="1">Uncharacterized protein</fullName>
    </submittedName>
</protein>
<evidence type="ECO:0000313" key="1">
    <source>
        <dbReference type="EMBL" id="CSC08696.1"/>
    </source>
</evidence>
<gene>
    <name evidence="1" type="ORF">ERS013200_00535</name>
</gene>
<accession>A0A655X9M6</accession>
<dbReference type="Proteomes" id="UP000041770">
    <property type="component" value="Unassembled WGS sequence"/>
</dbReference>
<evidence type="ECO:0000313" key="2">
    <source>
        <dbReference type="Proteomes" id="UP000041770"/>
    </source>
</evidence>
<name>A0A655X9M6_VIBCL</name>
<reference evidence="1 2" key="1">
    <citation type="submission" date="2015-07" db="EMBL/GenBank/DDBJ databases">
        <authorList>
            <consortium name="Pathogen Informatics"/>
        </authorList>
    </citation>
    <scope>NUCLEOTIDE SEQUENCE [LARGE SCALE GENOMIC DNA]</scope>
    <source>
        <strain evidence="1 2">A316</strain>
    </source>
</reference>
<sequence length="112" mass="13023">MIPNPLFIKSTGRFVINFLNHSTFGFRDHTRKFGWRIPSAESTKNRLRWKHQLQCNAFIGSTFLREDRPILTDEIIRSTPANNGDLRAKLVIDSFNQNFFNTGGGMQKHKTR</sequence>
<dbReference type="EMBL" id="CWQY01000002">
    <property type="protein sequence ID" value="CSC08696.1"/>
    <property type="molecule type" value="Genomic_DNA"/>
</dbReference>
<organism evidence="1 2">
    <name type="scientific">Vibrio cholerae</name>
    <dbReference type="NCBI Taxonomy" id="666"/>
    <lineage>
        <taxon>Bacteria</taxon>
        <taxon>Pseudomonadati</taxon>
        <taxon>Pseudomonadota</taxon>
        <taxon>Gammaproteobacteria</taxon>
        <taxon>Vibrionales</taxon>
        <taxon>Vibrionaceae</taxon>
        <taxon>Vibrio</taxon>
    </lineage>
</organism>
<dbReference type="AlphaFoldDB" id="A0A655X9M6"/>